<dbReference type="EMBL" id="CAADRP010000753">
    <property type="protein sequence ID" value="VFU31647.1"/>
    <property type="molecule type" value="Genomic_DNA"/>
</dbReference>
<evidence type="ECO:0000313" key="2">
    <source>
        <dbReference type="EMBL" id="VFU52939.1"/>
    </source>
</evidence>
<evidence type="ECO:0000313" key="1">
    <source>
        <dbReference type="EMBL" id="VFU31647.1"/>
    </source>
</evidence>
<dbReference type="AlphaFoldDB" id="A0A6N2KV21"/>
<dbReference type="EMBL" id="CAADRP010001808">
    <property type="protein sequence ID" value="VFU52939.1"/>
    <property type="molecule type" value="Genomic_DNA"/>
</dbReference>
<name>A0A6N2KV21_SALVM</name>
<gene>
    <name evidence="1" type="ORF">SVIM_LOCUS134868</name>
    <name evidence="2" type="ORF">SVIM_LOCUS366267</name>
</gene>
<proteinExistence type="predicted"/>
<sequence length="215" mass="24348">MSPGLSFELELYHYLLSIPASHWFFLILSFHGSVEEIEAKSSIQPFAWSPLRLTSFPNEPNLDPHSSKRDGHLSRLHTPLIRPLLEVPVVLNSLPVVFTFLKRELDFTYFVLQGLGQQQKEVPIRGLQPAFRPMHRELDQDQLLLKLFDLALELTIEKEGMLGEVMALFQDMHLEPGLQPALKLALHWGSPVSKIESLAVFGNSTSYSIPPTQQG</sequence>
<protein>
    <submittedName>
        <fullName evidence="1">Uncharacterized protein</fullName>
    </submittedName>
</protein>
<reference evidence="1" key="1">
    <citation type="submission" date="2019-03" db="EMBL/GenBank/DDBJ databases">
        <authorList>
            <person name="Mank J."/>
            <person name="Almeida P."/>
        </authorList>
    </citation>
    <scope>NUCLEOTIDE SEQUENCE</scope>
    <source>
        <strain evidence="1">78183</strain>
    </source>
</reference>
<organism evidence="1">
    <name type="scientific">Salix viminalis</name>
    <name type="common">Common osier</name>
    <name type="synonym">Basket willow</name>
    <dbReference type="NCBI Taxonomy" id="40686"/>
    <lineage>
        <taxon>Eukaryota</taxon>
        <taxon>Viridiplantae</taxon>
        <taxon>Streptophyta</taxon>
        <taxon>Embryophyta</taxon>
        <taxon>Tracheophyta</taxon>
        <taxon>Spermatophyta</taxon>
        <taxon>Magnoliopsida</taxon>
        <taxon>eudicotyledons</taxon>
        <taxon>Gunneridae</taxon>
        <taxon>Pentapetalae</taxon>
        <taxon>rosids</taxon>
        <taxon>fabids</taxon>
        <taxon>Malpighiales</taxon>
        <taxon>Salicaceae</taxon>
        <taxon>Saliceae</taxon>
        <taxon>Salix</taxon>
    </lineage>
</organism>
<accession>A0A6N2KV21</accession>